<sequence>MDILYALLLLLGMAVVTYGLRVSFFLPGVGERFPPKLRQAAAYVPVAVLTAIIVPEIFIPRNEWQWLSPQLAGAIATGLIVWRSKKLMLGIAVGMAVYYLFRLLTLNF</sequence>
<dbReference type="Pfam" id="PF05437">
    <property type="entry name" value="AzlD"/>
    <property type="match status" value="1"/>
</dbReference>
<keyword evidence="3" id="KW-1185">Reference proteome</keyword>
<feature type="transmembrane region" description="Helical" evidence="1">
    <location>
        <begin position="6"/>
        <end position="28"/>
    </location>
</feature>
<organism evidence="2 3">
    <name type="scientific">Deefgea tanakiae</name>
    <dbReference type="NCBI Taxonomy" id="2865840"/>
    <lineage>
        <taxon>Bacteria</taxon>
        <taxon>Pseudomonadati</taxon>
        <taxon>Pseudomonadota</taxon>
        <taxon>Betaproteobacteria</taxon>
        <taxon>Neisseriales</taxon>
        <taxon>Chitinibacteraceae</taxon>
        <taxon>Deefgea</taxon>
    </lineage>
</organism>
<protein>
    <submittedName>
        <fullName evidence="2">AzlD domain-containing protein</fullName>
    </submittedName>
</protein>
<accession>A0ABX8ZB65</accession>
<evidence type="ECO:0000256" key="1">
    <source>
        <dbReference type="SAM" id="Phobius"/>
    </source>
</evidence>
<dbReference type="InterPro" id="IPR008407">
    <property type="entry name" value="Brnchd-chn_aa_trnsp_AzlD"/>
</dbReference>
<reference evidence="2 3" key="1">
    <citation type="submission" date="2021-08" db="EMBL/GenBank/DDBJ databases">
        <title>complete genome sequencing of Deefgea sp. D25.</title>
        <authorList>
            <person name="Bae J.-W."/>
            <person name="Gim D.-H."/>
        </authorList>
    </citation>
    <scope>NUCLEOTIDE SEQUENCE [LARGE SCALE GENOMIC DNA]</scope>
    <source>
        <strain evidence="2 3">D25</strain>
    </source>
</reference>
<dbReference type="RefSeq" id="WP_221006937.1">
    <property type="nucleotide sequence ID" value="NZ_CP081150.1"/>
</dbReference>
<gene>
    <name evidence="2" type="ORF">K4H28_03030</name>
</gene>
<keyword evidence="1" id="KW-0812">Transmembrane</keyword>
<name>A0ABX8ZB65_9NEIS</name>
<dbReference type="EMBL" id="CP081150">
    <property type="protein sequence ID" value="QZA78405.1"/>
    <property type="molecule type" value="Genomic_DNA"/>
</dbReference>
<feature type="transmembrane region" description="Helical" evidence="1">
    <location>
        <begin position="64"/>
        <end position="82"/>
    </location>
</feature>
<proteinExistence type="predicted"/>
<keyword evidence="1" id="KW-1133">Transmembrane helix</keyword>
<feature type="transmembrane region" description="Helical" evidence="1">
    <location>
        <begin position="40"/>
        <end position="58"/>
    </location>
</feature>
<evidence type="ECO:0000313" key="3">
    <source>
        <dbReference type="Proteomes" id="UP000825679"/>
    </source>
</evidence>
<feature type="transmembrane region" description="Helical" evidence="1">
    <location>
        <begin position="87"/>
        <end position="105"/>
    </location>
</feature>
<evidence type="ECO:0000313" key="2">
    <source>
        <dbReference type="EMBL" id="QZA78405.1"/>
    </source>
</evidence>
<dbReference type="Proteomes" id="UP000825679">
    <property type="component" value="Chromosome"/>
</dbReference>
<keyword evidence="1" id="KW-0472">Membrane</keyword>